<keyword evidence="1" id="KW-0812">Transmembrane</keyword>
<dbReference type="EMBL" id="JBEHCU010008908">
    <property type="protein sequence ID" value="KAL1380894.1"/>
    <property type="molecule type" value="Genomic_DNA"/>
</dbReference>
<keyword evidence="1" id="KW-1133">Transmembrane helix</keyword>
<proteinExistence type="predicted"/>
<keyword evidence="2" id="KW-0732">Signal</keyword>
<evidence type="ECO:0000256" key="2">
    <source>
        <dbReference type="SAM" id="SignalP"/>
    </source>
</evidence>
<keyword evidence="1" id="KW-0472">Membrane</keyword>
<feature type="chain" id="PRO_5044782428" description="CUB domain-containing protein" evidence="2">
    <location>
        <begin position="20"/>
        <end position="455"/>
    </location>
</feature>
<protein>
    <recommendedName>
        <fullName evidence="5">CUB domain-containing protein</fullName>
    </recommendedName>
</protein>
<reference evidence="3 4" key="1">
    <citation type="submission" date="2024-05" db="EMBL/GenBank/DDBJ databases">
        <title>Culex pipiens pipiens assembly and annotation.</title>
        <authorList>
            <person name="Alout H."/>
            <person name="Durand T."/>
        </authorList>
    </citation>
    <scope>NUCLEOTIDE SEQUENCE [LARGE SCALE GENOMIC DNA]</scope>
    <source>
        <strain evidence="3">HA-2024</strain>
        <tissue evidence="3">Whole body</tissue>
    </source>
</reference>
<evidence type="ECO:0000313" key="4">
    <source>
        <dbReference type="Proteomes" id="UP001562425"/>
    </source>
</evidence>
<evidence type="ECO:0008006" key="5">
    <source>
        <dbReference type="Google" id="ProtNLM"/>
    </source>
</evidence>
<feature type="transmembrane region" description="Helical" evidence="1">
    <location>
        <begin position="426"/>
        <end position="450"/>
    </location>
</feature>
<gene>
    <name evidence="3" type="ORF">pipiens_013868</name>
</gene>
<name>A0ABD1CX19_CULPP</name>
<dbReference type="Proteomes" id="UP001562425">
    <property type="component" value="Unassembled WGS sequence"/>
</dbReference>
<organism evidence="3 4">
    <name type="scientific">Culex pipiens pipiens</name>
    <name type="common">Northern house mosquito</name>
    <dbReference type="NCBI Taxonomy" id="38569"/>
    <lineage>
        <taxon>Eukaryota</taxon>
        <taxon>Metazoa</taxon>
        <taxon>Ecdysozoa</taxon>
        <taxon>Arthropoda</taxon>
        <taxon>Hexapoda</taxon>
        <taxon>Insecta</taxon>
        <taxon>Pterygota</taxon>
        <taxon>Neoptera</taxon>
        <taxon>Endopterygota</taxon>
        <taxon>Diptera</taxon>
        <taxon>Nematocera</taxon>
        <taxon>Culicoidea</taxon>
        <taxon>Culicidae</taxon>
        <taxon>Culicinae</taxon>
        <taxon>Culicini</taxon>
        <taxon>Culex</taxon>
        <taxon>Culex</taxon>
    </lineage>
</organism>
<comment type="caution">
    <text evidence="3">The sequence shown here is derived from an EMBL/GenBank/DDBJ whole genome shotgun (WGS) entry which is preliminary data.</text>
</comment>
<feature type="signal peptide" evidence="2">
    <location>
        <begin position="1"/>
        <end position="19"/>
    </location>
</feature>
<keyword evidence="4" id="KW-1185">Reference proteome</keyword>
<accession>A0ABD1CX19</accession>
<evidence type="ECO:0000313" key="3">
    <source>
        <dbReference type="EMBL" id="KAL1380894.1"/>
    </source>
</evidence>
<dbReference type="AlphaFoldDB" id="A0ABD1CX19"/>
<evidence type="ECO:0000256" key="1">
    <source>
        <dbReference type="SAM" id="Phobius"/>
    </source>
</evidence>
<sequence>MSSILSLIATLSVLGSSVATTSCQLPLLTFPNPSDKYLPDTAGCNYPIQEHHNWSLVNLQLPAVADPANPDWKDMFRNFVDYPSCLQLRVSYTINQNIGLHFLDIGVECRGKPETDPLKFKMMDRVQGPEGFFLSVEYSGGGVALDPDCIQFGSQQRFELEVGKSLRIVQKATVMTIGEASWNVSNDFEPCDCASIRAPPVNNTDRDANVLSDTILRASGLGLRRDLSQGTCANLRVSYPRDSDEQRSSSTCTFPIKMKHSNWAVHLRRNFNTSIGTDWLSLFQANSFIKQPWCLRFKVDYIILEDTGLAEIRIAVVCGGRRMHALRISVDSYDSTATKVFEFTEQSQILQGNCSDMVDVMLKLTINSQLRIMRNNSYSFLVMGEESNDVRSSESRCDCSGFERFESRLSWCGGAIFRDKFFGKRFYVILSMLLGTGLLVTISLTACNLIQSPAR</sequence>